<organism evidence="2 3">
    <name type="scientific">Sphingomonas sanguinis</name>
    <dbReference type="NCBI Taxonomy" id="33051"/>
    <lineage>
        <taxon>Bacteria</taxon>
        <taxon>Pseudomonadati</taxon>
        <taxon>Pseudomonadota</taxon>
        <taxon>Alphaproteobacteria</taxon>
        <taxon>Sphingomonadales</taxon>
        <taxon>Sphingomonadaceae</taxon>
        <taxon>Sphingomonas</taxon>
    </lineage>
</organism>
<dbReference type="Gene3D" id="3.30.720.120">
    <property type="match status" value="1"/>
</dbReference>
<dbReference type="PATRIC" id="fig|33051.5.peg.1143"/>
<gene>
    <name evidence="2" type="ORF">NS258_17075</name>
</gene>
<dbReference type="InterPro" id="IPR026275">
    <property type="entry name" value="Glyoxalase/dOase/EhpR"/>
</dbReference>
<comment type="caution">
    <text evidence="2">The sequence shown here is derived from an EMBL/GenBank/DDBJ whole genome shotgun (WGS) entry which is preliminary data.</text>
</comment>
<dbReference type="InterPro" id="IPR037523">
    <property type="entry name" value="VOC_core"/>
</dbReference>
<dbReference type="PROSITE" id="PS51819">
    <property type="entry name" value="VOC"/>
    <property type="match status" value="1"/>
</dbReference>
<dbReference type="InterPro" id="IPR029068">
    <property type="entry name" value="Glyas_Bleomycin-R_OHBP_Dase"/>
</dbReference>
<proteinExistence type="predicted"/>
<dbReference type="PANTHER" id="PTHR36503">
    <property type="entry name" value="BLR2520 PROTEIN"/>
    <property type="match status" value="1"/>
</dbReference>
<dbReference type="AlphaFoldDB" id="A0A147J4Y2"/>
<dbReference type="Proteomes" id="UP000074410">
    <property type="component" value="Unassembled WGS sequence"/>
</dbReference>
<accession>A0A147J4Y2</accession>
<sequence>MTCPETTILLHVADTAASAEFYRQILGREPLDVSDAFALFALSPGHALGLWQRGVIDPPSDSSTGSIEIGLKQNRREGVDARYAEWVAQGVTMLIPPTDRPFGRSFVALDPDGHRVRVYALNG</sequence>
<evidence type="ECO:0000259" key="1">
    <source>
        <dbReference type="PROSITE" id="PS51819"/>
    </source>
</evidence>
<dbReference type="SUPFAM" id="SSF54593">
    <property type="entry name" value="Glyoxalase/Bleomycin resistance protein/Dihydroxybiphenyl dioxygenase"/>
    <property type="match status" value="1"/>
</dbReference>
<feature type="domain" description="VOC" evidence="1">
    <location>
        <begin position="4"/>
        <end position="121"/>
    </location>
</feature>
<dbReference type="PIRSF" id="PIRSF039020">
    <property type="entry name" value="EhpR"/>
    <property type="match status" value="1"/>
</dbReference>
<protein>
    <submittedName>
        <fullName evidence="2">Drug:proton antiporter</fullName>
    </submittedName>
</protein>
<dbReference type="PANTHER" id="PTHR36503:SF3">
    <property type="entry name" value="BLR0126 PROTEIN"/>
    <property type="match status" value="1"/>
</dbReference>
<dbReference type="EMBL" id="LDTC01000189">
    <property type="protein sequence ID" value="KTW05996.1"/>
    <property type="molecule type" value="Genomic_DNA"/>
</dbReference>
<reference evidence="2 3" key="1">
    <citation type="journal article" date="2016" name="Front. Microbiol.">
        <title>Genomic Resource of Rice Seed Associated Bacteria.</title>
        <authorList>
            <person name="Midha S."/>
            <person name="Bansal K."/>
            <person name="Sharma S."/>
            <person name="Kumar N."/>
            <person name="Patil P.P."/>
            <person name="Chaudhry V."/>
            <person name="Patil P.B."/>
        </authorList>
    </citation>
    <scope>NUCLEOTIDE SEQUENCE [LARGE SCALE GENOMIC DNA]</scope>
    <source>
        <strain evidence="2 3">NS258</strain>
    </source>
</reference>
<name>A0A147J4Y2_9SPHN</name>
<dbReference type="Gene3D" id="3.30.720.110">
    <property type="match status" value="1"/>
</dbReference>
<dbReference type="Pfam" id="PF00903">
    <property type="entry name" value="Glyoxalase"/>
    <property type="match status" value="1"/>
</dbReference>
<dbReference type="RefSeq" id="WP_058718210.1">
    <property type="nucleotide sequence ID" value="NZ_LDTC01000189.1"/>
</dbReference>
<dbReference type="InterPro" id="IPR004360">
    <property type="entry name" value="Glyas_Fos-R_dOase_dom"/>
</dbReference>
<evidence type="ECO:0000313" key="3">
    <source>
        <dbReference type="Proteomes" id="UP000074410"/>
    </source>
</evidence>
<evidence type="ECO:0000313" key="2">
    <source>
        <dbReference type="EMBL" id="KTW05996.1"/>
    </source>
</evidence>